<dbReference type="Gene3D" id="2.40.50.40">
    <property type="match status" value="1"/>
</dbReference>
<accession>A0A3R6WFG2</accession>
<evidence type="ECO:0000259" key="1">
    <source>
        <dbReference type="PROSITE" id="PS50013"/>
    </source>
</evidence>
<dbReference type="InterPro" id="IPR016197">
    <property type="entry name" value="Chromo-like_dom_sf"/>
</dbReference>
<name>A0A3R6WFG2_9STRA</name>
<dbReference type="Proteomes" id="UP000285060">
    <property type="component" value="Unassembled WGS sequence"/>
</dbReference>
<dbReference type="EMBL" id="QUSY01001979">
    <property type="protein sequence ID" value="RHY22874.1"/>
    <property type="molecule type" value="Genomic_DNA"/>
</dbReference>
<dbReference type="AlphaFoldDB" id="A0A3R6WFG2"/>
<dbReference type="SMART" id="SM00298">
    <property type="entry name" value="CHROMO"/>
    <property type="match status" value="1"/>
</dbReference>
<feature type="domain" description="Chromo" evidence="1">
    <location>
        <begin position="215"/>
        <end position="267"/>
    </location>
</feature>
<sequence length="288" mass="32155">MIEDMIKVIEKNNEEWVLKAEAKMMVALITDAIRPAAGLKEKAKEVLGETHNKDLKKNVYDFVQWLWEYATSYQRWREESQRPRSQGRGDAPSPKLACVVESVLPLEATLFDSGSDTSVGSSGFVTALLAAGASVTMRDAGGPLELQPYGAGTPPVTVTKKVKLNSVEFQTSYGPLVLRGLDLLHHASRLKLYSEAERDVAEDRDEQVAFGDNGFHVEALEDIRDNAGRFEVKVKWLGLDEAEDSWEPTTALYEDIPVIFRRWTKSNPKLKFMSTMLADVEKVTGHPL</sequence>
<dbReference type="InterPro" id="IPR023780">
    <property type="entry name" value="Chromo_domain"/>
</dbReference>
<dbReference type="InterPro" id="IPR000953">
    <property type="entry name" value="Chromo/chromo_shadow_dom"/>
</dbReference>
<evidence type="ECO:0000313" key="3">
    <source>
        <dbReference type="Proteomes" id="UP000285060"/>
    </source>
</evidence>
<keyword evidence="3" id="KW-1185">Reference proteome</keyword>
<dbReference type="CDD" id="cd00024">
    <property type="entry name" value="CD_CSD"/>
    <property type="match status" value="1"/>
</dbReference>
<gene>
    <name evidence="2" type="ORF">DYB32_009374</name>
</gene>
<dbReference type="SUPFAM" id="SSF54160">
    <property type="entry name" value="Chromo domain-like"/>
    <property type="match status" value="1"/>
</dbReference>
<reference evidence="2 3" key="1">
    <citation type="submission" date="2018-08" db="EMBL/GenBank/DDBJ databases">
        <title>Aphanomyces genome sequencing and annotation.</title>
        <authorList>
            <person name="Minardi D."/>
            <person name="Oidtmann B."/>
            <person name="Van Der Giezen M."/>
            <person name="Studholme D.J."/>
        </authorList>
    </citation>
    <scope>NUCLEOTIDE SEQUENCE [LARGE SCALE GENOMIC DNA]</scope>
    <source>
        <strain evidence="2 3">NJM0002</strain>
    </source>
</reference>
<organism evidence="2 3">
    <name type="scientific">Aphanomyces invadans</name>
    <dbReference type="NCBI Taxonomy" id="157072"/>
    <lineage>
        <taxon>Eukaryota</taxon>
        <taxon>Sar</taxon>
        <taxon>Stramenopiles</taxon>
        <taxon>Oomycota</taxon>
        <taxon>Saprolegniomycetes</taxon>
        <taxon>Saprolegniales</taxon>
        <taxon>Verrucalvaceae</taxon>
        <taxon>Aphanomyces</taxon>
    </lineage>
</organism>
<evidence type="ECO:0000313" key="2">
    <source>
        <dbReference type="EMBL" id="RHY22874.1"/>
    </source>
</evidence>
<protein>
    <recommendedName>
        <fullName evidence="1">Chromo domain-containing protein</fullName>
    </recommendedName>
</protein>
<dbReference type="VEuPathDB" id="FungiDB:H310_13046"/>
<dbReference type="PROSITE" id="PS50013">
    <property type="entry name" value="CHROMO_2"/>
    <property type="match status" value="1"/>
</dbReference>
<proteinExistence type="predicted"/>
<comment type="caution">
    <text evidence="2">The sequence shown here is derived from an EMBL/GenBank/DDBJ whole genome shotgun (WGS) entry which is preliminary data.</text>
</comment>
<dbReference type="Pfam" id="PF00385">
    <property type="entry name" value="Chromo"/>
    <property type="match status" value="1"/>
</dbReference>